<dbReference type="EnsemblProtists" id="EOD28537">
    <property type="protein sequence ID" value="EOD28537"/>
    <property type="gene ID" value="EMIHUDRAFT_100000"/>
</dbReference>
<dbReference type="HOGENOM" id="CLU_1242109_0_0_1"/>
<keyword evidence="5" id="KW-1185">Reference proteome</keyword>
<keyword evidence="2" id="KW-0150">Chloroplast</keyword>
<dbReference type="AlphaFoldDB" id="A0A0D3JYF2"/>
<reference evidence="4" key="2">
    <citation type="submission" date="2024-10" db="UniProtKB">
        <authorList>
            <consortium name="EnsemblProtists"/>
        </authorList>
    </citation>
    <scope>IDENTIFICATION</scope>
</reference>
<dbReference type="Gene3D" id="3.40.1350.100">
    <property type="match status" value="1"/>
</dbReference>
<sequence>MDAVTKAARRAQIAKDVAAARRDQQGVALSKLEIVEKLNELPAFAIVGADKSFVPLQVQDAAGETTVHDVAVIWTEPQEAQAALAQARAQRPDAAIGTLPLGKAFALCEGWAQAAGASRFRLQAHSKVFPLFLCEELSTDECMPIFLSRAEMVATWEEAMQRSGGRLNPPDKLTVLDLRLLVARMQQGGIQDWSVVKFVGTDRAYAMVEEGQRQETERPPPLE</sequence>
<dbReference type="Proteomes" id="UP000013827">
    <property type="component" value="Unassembled WGS sequence"/>
</dbReference>
<comment type="subcellular location">
    <subcellularLocation>
        <location evidence="1">Plastid</location>
        <location evidence="1">Chloroplast</location>
    </subcellularLocation>
</comment>
<dbReference type="PANTHER" id="PTHR33926">
    <property type="entry name" value="PROTEIN TIC 22, CHLOROPLASTIC"/>
    <property type="match status" value="1"/>
</dbReference>
<dbReference type="PaxDb" id="2903-EOD28537"/>
<accession>A0A0D3JYF2</accession>
<dbReference type="InterPro" id="IPR007378">
    <property type="entry name" value="Tic22-like"/>
</dbReference>
<evidence type="ECO:0000313" key="5">
    <source>
        <dbReference type="Proteomes" id="UP000013827"/>
    </source>
</evidence>
<evidence type="ECO:0000313" key="4">
    <source>
        <dbReference type="EnsemblProtists" id="EOD28537"/>
    </source>
</evidence>
<dbReference type="PANTHER" id="PTHR33926:SF4">
    <property type="entry name" value="PROTEIN TIC 22, CHLOROPLASTIC"/>
    <property type="match status" value="1"/>
</dbReference>
<protein>
    <submittedName>
        <fullName evidence="4">Uncharacterized protein</fullName>
    </submittedName>
</protein>
<dbReference type="KEGG" id="ehx:EMIHUDRAFT_100000"/>
<name>A0A0D3JYF2_EMIH1</name>
<keyword evidence="3" id="KW-0934">Plastid</keyword>
<evidence type="ECO:0000256" key="2">
    <source>
        <dbReference type="ARBA" id="ARBA00022528"/>
    </source>
</evidence>
<dbReference type="GO" id="GO:0015031">
    <property type="term" value="P:protein transport"/>
    <property type="evidence" value="ECO:0007669"/>
    <property type="project" value="InterPro"/>
</dbReference>
<evidence type="ECO:0000256" key="1">
    <source>
        <dbReference type="ARBA" id="ARBA00004229"/>
    </source>
</evidence>
<dbReference type="GO" id="GO:0009507">
    <property type="term" value="C:chloroplast"/>
    <property type="evidence" value="ECO:0007669"/>
    <property type="project" value="UniProtKB-SubCell"/>
</dbReference>
<reference evidence="5" key="1">
    <citation type="journal article" date="2013" name="Nature">
        <title>Pan genome of the phytoplankton Emiliania underpins its global distribution.</title>
        <authorList>
            <person name="Read B.A."/>
            <person name="Kegel J."/>
            <person name="Klute M.J."/>
            <person name="Kuo A."/>
            <person name="Lefebvre S.C."/>
            <person name="Maumus F."/>
            <person name="Mayer C."/>
            <person name="Miller J."/>
            <person name="Monier A."/>
            <person name="Salamov A."/>
            <person name="Young J."/>
            <person name="Aguilar M."/>
            <person name="Claverie J.M."/>
            <person name="Frickenhaus S."/>
            <person name="Gonzalez K."/>
            <person name="Herman E.K."/>
            <person name="Lin Y.C."/>
            <person name="Napier J."/>
            <person name="Ogata H."/>
            <person name="Sarno A.F."/>
            <person name="Shmutz J."/>
            <person name="Schroeder D."/>
            <person name="de Vargas C."/>
            <person name="Verret F."/>
            <person name="von Dassow P."/>
            <person name="Valentin K."/>
            <person name="Van de Peer Y."/>
            <person name="Wheeler G."/>
            <person name="Dacks J.B."/>
            <person name="Delwiche C.F."/>
            <person name="Dyhrman S.T."/>
            <person name="Glockner G."/>
            <person name="John U."/>
            <person name="Richards T."/>
            <person name="Worden A.Z."/>
            <person name="Zhang X."/>
            <person name="Grigoriev I.V."/>
            <person name="Allen A.E."/>
            <person name="Bidle K."/>
            <person name="Borodovsky M."/>
            <person name="Bowler C."/>
            <person name="Brownlee C."/>
            <person name="Cock J.M."/>
            <person name="Elias M."/>
            <person name="Gladyshev V.N."/>
            <person name="Groth M."/>
            <person name="Guda C."/>
            <person name="Hadaegh A."/>
            <person name="Iglesias-Rodriguez M.D."/>
            <person name="Jenkins J."/>
            <person name="Jones B.M."/>
            <person name="Lawson T."/>
            <person name="Leese F."/>
            <person name="Lindquist E."/>
            <person name="Lobanov A."/>
            <person name="Lomsadze A."/>
            <person name="Malik S.B."/>
            <person name="Marsh M.E."/>
            <person name="Mackinder L."/>
            <person name="Mock T."/>
            <person name="Mueller-Roeber B."/>
            <person name="Pagarete A."/>
            <person name="Parker M."/>
            <person name="Probert I."/>
            <person name="Quesneville H."/>
            <person name="Raines C."/>
            <person name="Rensing S.A."/>
            <person name="Riano-Pachon D.M."/>
            <person name="Richier S."/>
            <person name="Rokitta S."/>
            <person name="Shiraiwa Y."/>
            <person name="Soanes D.M."/>
            <person name="van der Giezen M."/>
            <person name="Wahlund T.M."/>
            <person name="Williams B."/>
            <person name="Wilson W."/>
            <person name="Wolfe G."/>
            <person name="Wurch L.L."/>
        </authorList>
    </citation>
    <scope>NUCLEOTIDE SEQUENCE</scope>
</reference>
<dbReference type="GeneID" id="17274083"/>
<dbReference type="RefSeq" id="XP_005780966.1">
    <property type="nucleotide sequence ID" value="XM_005780909.1"/>
</dbReference>
<evidence type="ECO:0000256" key="3">
    <source>
        <dbReference type="ARBA" id="ARBA00022640"/>
    </source>
</evidence>
<organism evidence="4 5">
    <name type="scientific">Emiliania huxleyi (strain CCMP1516)</name>
    <dbReference type="NCBI Taxonomy" id="280463"/>
    <lineage>
        <taxon>Eukaryota</taxon>
        <taxon>Haptista</taxon>
        <taxon>Haptophyta</taxon>
        <taxon>Prymnesiophyceae</taxon>
        <taxon>Isochrysidales</taxon>
        <taxon>Noelaerhabdaceae</taxon>
        <taxon>Emiliania</taxon>
    </lineage>
</organism>
<dbReference type="Pfam" id="PF04278">
    <property type="entry name" value="Tic22"/>
    <property type="match status" value="1"/>
</dbReference>
<proteinExistence type="predicted"/>